<protein>
    <submittedName>
        <fullName evidence="2">EAL domain-containing protein</fullName>
    </submittedName>
</protein>
<name>A0A7X1ZI07_9PROT</name>
<evidence type="ECO:0000313" key="3">
    <source>
        <dbReference type="Proteomes" id="UP000434582"/>
    </source>
</evidence>
<dbReference type="AlphaFoldDB" id="A0A7X1ZI07"/>
<dbReference type="SMART" id="SM00052">
    <property type="entry name" value="EAL"/>
    <property type="match status" value="1"/>
</dbReference>
<dbReference type="InterPro" id="IPR001633">
    <property type="entry name" value="EAL_dom"/>
</dbReference>
<keyword evidence="3" id="KW-1185">Reference proteome</keyword>
<dbReference type="CDD" id="cd01948">
    <property type="entry name" value="EAL"/>
    <property type="match status" value="1"/>
</dbReference>
<dbReference type="InterPro" id="IPR035919">
    <property type="entry name" value="EAL_sf"/>
</dbReference>
<dbReference type="SUPFAM" id="SSF141868">
    <property type="entry name" value="EAL domain-like"/>
    <property type="match status" value="1"/>
</dbReference>
<dbReference type="GO" id="GO:0071111">
    <property type="term" value="F:cyclic-guanylate-specific phosphodiesterase activity"/>
    <property type="evidence" value="ECO:0007669"/>
    <property type="project" value="InterPro"/>
</dbReference>
<evidence type="ECO:0000259" key="1">
    <source>
        <dbReference type="PROSITE" id="PS50883"/>
    </source>
</evidence>
<sequence length="174" mass="19311">MAEETGQIIPLGGRILEEALRQTRAWRDEGLDLKIAINLSAKELSNPRILERIDRILKTYGIAAEALELELTESTLFRYDSQETARFVEGAKSRNFTLTIDDFGTGFSAFSYLHYLPISKIKLDRSFIAAIGDADHEALVGGLVDLGHRLGCRVTGEGVETVEQLRFLTRVGAV</sequence>
<feature type="domain" description="EAL" evidence="1">
    <location>
        <begin position="1"/>
        <end position="174"/>
    </location>
</feature>
<gene>
    <name evidence="2" type="ORF">GHC57_19155</name>
</gene>
<dbReference type="Proteomes" id="UP000434582">
    <property type="component" value="Unassembled WGS sequence"/>
</dbReference>
<dbReference type="PANTHER" id="PTHR33121">
    <property type="entry name" value="CYCLIC DI-GMP PHOSPHODIESTERASE PDEF"/>
    <property type="match status" value="1"/>
</dbReference>
<dbReference type="EMBL" id="WIVE01000174">
    <property type="protein sequence ID" value="MQX38628.1"/>
    <property type="molecule type" value="Genomic_DNA"/>
</dbReference>
<dbReference type="PROSITE" id="PS50883">
    <property type="entry name" value="EAL"/>
    <property type="match status" value="1"/>
</dbReference>
<evidence type="ECO:0000313" key="2">
    <source>
        <dbReference type="EMBL" id="MQX38628.1"/>
    </source>
</evidence>
<comment type="caution">
    <text evidence="2">The sequence shown here is derived from an EMBL/GenBank/DDBJ whole genome shotgun (WGS) entry which is preliminary data.</text>
</comment>
<dbReference type="InterPro" id="IPR050706">
    <property type="entry name" value="Cyclic-di-GMP_PDE-like"/>
</dbReference>
<dbReference type="Pfam" id="PF00563">
    <property type="entry name" value="EAL"/>
    <property type="match status" value="1"/>
</dbReference>
<reference evidence="2 3" key="1">
    <citation type="submission" date="2019-10" db="EMBL/GenBank/DDBJ databases">
        <title>Draft whole-genome sequence of the purple nonsulfur photosynthetic bacterium Roseospira navarrensis DSM 15114.</title>
        <authorList>
            <person name="Kyndt J.A."/>
            <person name="Meyer T.E."/>
        </authorList>
    </citation>
    <scope>NUCLEOTIDE SEQUENCE [LARGE SCALE GENOMIC DNA]</scope>
    <source>
        <strain evidence="2 3">DSM 15114</strain>
    </source>
</reference>
<dbReference type="PANTHER" id="PTHR33121:SF71">
    <property type="entry name" value="OXYGEN SENSOR PROTEIN DOSP"/>
    <property type="match status" value="1"/>
</dbReference>
<accession>A0A7X1ZI07</accession>
<dbReference type="OrthoDB" id="9814202at2"/>
<organism evidence="2 3">
    <name type="scientific">Roseospira navarrensis</name>
    <dbReference type="NCBI Taxonomy" id="140058"/>
    <lineage>
        <taxon>Bacteria</taxon>
        <taxon>Pseudomonadati</taxon>
        <taxon>Pseudomonadota</taxon>
        <taxon>Alphaproteobacteria</taxon>
        <taxon>Rhodospirillales</taxon>
        <taxon>Rhodospirillaceae</taxon>
        <taxon>Roseospira</taxon>
    </lineage>
</organism>
<dbReference type="Gene3D" id="3.20.20.450">
    <property type="entry name" value="EAL domain"/>
    <property type="match status" value="1"/>
</dbReference>
<proteinExistence type="predicted"/>